<dbReference type="GO" id="GO:0031122">
    <property type="term" value="P:cytoplasmic microtubule organization"/>
    <property type="evidence" value="ECO:0007669"/>
    <property type="project" value="TreeGrafter"/>
</dbReference>
<comment type="subcellular location">
    <subcellularLocation>
        <location evidence="5">Cytoplasm</location>
        <location evidence="5">Cytoskeleton</location>
        <location evidence="5">Microtubule organizing center</location>
    </subcellularLocation>
</comment>
<feature type="region of interest" description="Disordered" evidence="6">
    <location>
        <begin position="155"/>
        <end position="182"/>
    </location>
</feature>
<accession>A0A218ZDG5</accession>
<evidence type="ECO:0000259" key="9">
    <source>
        <dbReference type="Pfam" id="PF17681"/>
    </source>
</evidence>
<dbReference type="GO" id="GO:0007020">
    <property type="term" value="P:microtubule nucleation"/>
    <property type="evidence" value="ECO:0007669"/>
    <property type="project" value="InterPro"/>
</dbReference>
<evidence type="ECO:0000259" key="7">
    <source>
        <dbReference type="Pfam" id="PF04130"/>
    </source>
</evidence>
<keyword evidence="11" id="KW-1185">Reference proteome</keyword>
<dbReference type="InParanoid" id="A0A218ZDG5"/>
<dbReference type="CDD" id="cd22572">
    <property type="entry name" value="GCP5_NTD"/>
    <property type="match status" value="1"/>
</dbReference>
<evidence type="ECO:0000313" key="10">
    <source>
        <dbReference type="EMBL" id="OWP05335.1"/>
    </source>
</evidence>
<dbReference type="InterPro" id="IPR041470">
    <property type="entry name" value="GCP_N"/>
</dbReference>
<evidence type="ECO:0000256" key="3">
    <source>
        <dbReference type="ARBA" id="ARBA00022701"/>
    </source>
</evidence>
<evidence type="ECO:0000256" key="4">
    <source>
        <dbReference type="ARBA" id="ARBA00023212"/>
    </source>
</evidence>
<dbReference type="Pfam" id="PF17681">
    <property type="entry name" value="GCP_N_terminal"/>
    <property type="match status" value="1"/>
</dbReference>
<name>A0A218ZDG5_9HELO</name>
<feature type="domain" description="Gamma-Tubulin ring complex non-core subunit mod21 N-terminal" evidence="8">
    <location>
        <begin position="67"/>
        <end position="158"/>
    </location>
</feature>
<dbReference type="Pfam" id="PF14609">
    <property type="entry name" value="GCP5-Mod21_N"/>
    <property type="match status" value="1"/>
</dbReference>
<keyword evidence="3 5" id="KW-0493">Microtubule</keyword>
<dbReference type="AlphaFoldDB" id="A0A218ZDG5"/>
<dbReference type="PANTHER" id="PTHR19302">
    <property type="entry name" value="GAMMA TUBULIN COMPLEX PROTEIN"/>
    <property type="match status" value="1"/>
</dbReference>
<dbReference type="GO" id="GO:0051225">
    <property type="term" value="P:spindle assembly"/>
    <property type="evidence" value="ECO:0007669"/>
    <property type="project" value="TreeGrafter"/>
</dbReference>
<dbReference type="InterPro" id="IPR032797">
    <property type="entry name" value="Mod21_N"/>
</dbReference>
<keyword evidence="2 5" id="KW-0963">Cytoplasm</keyword>
<dbReference type="GO" id="GO:0000922">
    <property type="term" value="C:spindle pole"/>
    <property type="evidence" value="ECO:0007669"/>
    <property type="project" value="InterPro"/>
</dbReference>
<gene>
    <name evidence="10" type="ORF">B2J93_8077</name>
</gene>
<dbReference type="GO" id="GO:0051011">
    <property type="term" value="F:microtubule minus-end binding"/>
    <property type="evidence" value="ECO:0007669"/>
    <property type="project" value="TreeGrafter"/>
</dbReference>
<reference evidence="10 11" key="1">
    <citation type="submission" date="2017-04" db="EMBL/GenBank/DDBJ databases">
        <title>Draft genome sequence of Marssonina coronaria NL1: causal agent of apple blotch.</title>
        <authorList>
            <person name="Cheng Q."/>
        </authorList>
    </citation>
    <scope>NUCLEOTIDE SEQUENCE [LARGE SCALE GENOMIC DNA]</scope>
    <source>
        <strain evidence="10 11">NL1</strain>
    </source>
</reference>
<evidence type="ECO:0000259" key="8">
    <source>
        <dbReference type="Pfam" id="PF14609"/>
    </source>
</evidence>
<dbReference type="InterPro" id="IPR040457">
    <property type="entry name" value="GCP_C"/>
</dbReference>
<sequence>MAHVLELGALTDELVTLITSISAETDPSRYSAHRESALRALRLQNHPRTNQFDVTRQLGGLEEKFRVYNEDSLADALRERLDRIAALDVKWTPDILQLLLELSDQPVSKSKLKDLDRLKDLEQDTRLALKWQDLVAEDPLLRERSVWQNVDFGAEESDGEDGFEDSRSDLSRTTEDTTRSSVYDKYTSRPEYAVDTASIHELSALRDQQFWQKTPNAYGVPLETVKKPITELQAIREVLFMLGGLPTSLFESDVDDPTTIRPSKGYSLKHASADAFLKLAKSFADNGSSLNRIRSWVKIPQPNPLIQGFQSALLRRIIDFEARLSGIQQRLVSPTEDIIISLLAVQAELATHILPLVRLSEITRKLEAEPYAHAFRYLELLYDEACTSQMGGDDDMYAFMGRVFFDCFRIYLRPMRLWMEEGELAKDDNVFFVSEISGGADLKSLWESRFKIRKTQNGLLHAPRFLQAAANKIFNTGKSVVVLKHLNQYDSMRSTGGASEPVLDFDAVCNPADQLATFPEIFDVAFDAWVQSKHHHASSMLRKTLFDSCGLHTALDALSHIYFMADGITASAFTNTIFDKLDTLNTSWNDQFTLTELSRSTFGSIQSINPDRLRTRILAMPRKHCDVSSCRRTVKVLAVVEFRYHLSWPIQIILTPATIPSYKRIFTFLLQVRRTSHILSRQRLINDGLTTNSSSDERALYYSLRTALIWFTQSLYYYLTSLVLEPSSQRMRAELKEAEDVDAMISVHSRYVKNVLDQALLGSKLELIHKTILKILDLGIKLEDAQSANAVADRVALEQQQEMMDLSLASLGLQTPRRQTKQLMRVPKSASKNTCSSADEDEDVDVDLSILSSAAGDQKEESYVEKLRQMKADFDRLARFVASGLKGVARAGAGDEARRWEALGEIFESGLGTGTGMGMGMGNRRDGI</sequence>
<proteinExistence type="inferred from homology"/>
<feature type="domain" description="Gamma tubulin complex component C-terminal" evidence="7">
    <location>
        <begin position="551"/>
        <end position="888"/>
    </location>
</feature>
<dbReference type="GO" id="GO:0000278">
    <property type="term" value="P:mitotic cell cycle"/>
    <property type="evidence" value="ECO:0007669"/>
    <property type="project" value="TreeGrafter"/>
</dbReference>
<evidence type="ECO:0000313" key="11">
    <source>
        <dbReference type="Proteomes" id="UP000242519"/>
    </source>
</evidence>
<dbReference type="GO" id="GO:0005816">
    <property type="term" value="C:spindle pole body"/>
    <property type="evidence" value="ECO:0007669"/>
    <property type="project" value="UniProtKB-ARBA"/>
</dbReference>
<dbReference type="Pfam" id="PF04130">
    <property type="entry name" value="GCP_C_terminal"/>
    <property type="match status" value="1"/>
</dbReference>
<evidence type="ECO:0000256" key="6">
    <source>
        <dbReference type="SAM" id="MobiDB-lite"/>
    </source>
</evidence>
<evidence type="ECO:0000256" key="1">
    <source>
        <dbReference type="ARBA" id="ARBA00010337"/>
    </source>
</evidence>
<comment type="caution">
    <text evidence="10">The sequence shown here is derived from an EMBL/GenBank/DDBJ whole genome shotgun (WGS) entry which is preliminary data.</text>
</comment>
<evidence type="ECO:0000256" key="2">
    <source>
        <dbReference type="ARBA" id="ARBA00022490"/>
    </source>
</evidence>
<dbReference type="Gene3D" id="1.20.120.1900">
    <property type="entry name" value="Gamma-tubulin complex, C-terminal domain"/>
    <property type="match status" value="1"/>
</dbReference>
<dbReference type="GO" id="GO:0043015">
    <property type="term" value="F:gamma-tubulin binding"/>
    <property type="evidence" value="ECO:0007669"/>
    <property type="project" value="InterPro"/>
</dbReference>
<protein>
    <recommendedName>
        <fullName evidence="5">Spindle pole body component</fullName>
    </recommendedName>
</protein>
<dbReference type="STRING" id="503106.A0A218ZDG5"/>
<dbReference type="GO" id="GO:0005874">
    <property type="term" value="C:microtubule"/>
    <property type="evidence" value="ECO:0007669"/>
    <property type="project" value="UniProtKB-KW"/>
</dbReference>
<keyword evidence="4 5" id="KW-0206">Cytoskeleton</keyword>
<dbReference type="InterPro" id="IPR059169">
    <property type="entry name" value="GCP5_N_ext"/>
</dbReference>
<dbReference type="Proteomes" id="UP000242519">
    <property type="component" value="Unassembled WGS sequence"/>
</dbReference>
<dbReference type="OrthoDB" id="66546at2759"/>
<dbReference type="InterPro" id="IPR007259">
    <property type="entry name" value="GCP"/>
</dbReference>
<dbReference type="GO" id="GO:0000930">
    <property type="term" value="C:gamma-tubulin complex"/>
    <property type="evidence" value="ECO:0007669"/>
    <property type="project" value="TreeGrafter"/>
</dbReference>
<dbReference type="InterPro" id="IPR042241">
    <property type="entry name" value="GCP_C_sf"/>
</dbReference>
<dbReference type="EMBL" id="MZNU01000076">
    <property type="protein sequence ID" value="OWP05335.1"/>
    <property type="molecule type" value="Genomic_DNA"/>
</dbReference>
<dbReference type="PANTHER" id="PTHR19302:SF33">
    <property type="entry name" value="GAMMA-TUBULIN COMPLEX COMPONENT 5"/>
    <property type="match status" value="1"/>
</dbReference>
<organism evidence="10 11">
    <name type="scientific">Diplocarpon coronariae</name>
    <dbReference type="NCBI Taxonomy" id="2795749"/>
    <lineage>
        <taxon>Eukaryota</taxon>
        <taxon>Fungi</taxon>
        <taxon>Dikarya</taxon>
        <taxon>Ascomycota</taxon>
        <taxon>Pezizomycotina</taxon>
        <taxon>Leotiomycetes</taxon>
        <taxon>Helotiales</taxon>
        <taxon>Drepanopezizaceae</taxon>
        <taxon>Diplocarpon</taxon>
    </lineage>
</organism>
<dbReference type="GO" id="GO:0051321">
    <property type="term" value="P:meiotic cell cycle"/>
    <property type="evidence" value="ECO:0007669"/>
    <property type="project" value="TreeGrafter"/>
</dbReference>
<feature type="compositionally biased region" description="Basic and acidic residues" evidence="6">
    <location>
        <begin position="164"/>
        <end position="178"/>
    </location>
</feature>
<evidence type="ECO:0000256" key="5">
    <source>
        <dbReference type="RuleBase" id="RU363050"/>
    </source>
</evidence>
<comment type="similarity">
    <text evidence="1 5">Belongs to the TUBGCP family.</text>
</comment>
<feature type="domain" description="Gamma tubulin complex component protein N-terminal" evidence="9">
    <location>
        <begin position="235"/>
        <end position="547"/>
    </location>
</feature>